<organism evidence="3 4">
    <name type="scientific">Candidatus Gottesmanbacteria bacterium GW2011_GWA2_43_14</name>
    <dbReference type="NCBI Taxonomy" id="1618443"/>
    <lineage>
        <taxon>Bacteria</taxon>
        <taxon>Candidatus Gottesmaniibacteriota</taxon>
    </lineage>
</organism>
<gene>
    <name evidence="3" type="ORF">UV73_C0015G0010</name>
</gene>
<dbReference type="Gene3D" id="1.10.530.10">
    <property type="match status" value="1"/>
</dbReference>
<dbReference type="AlphaFoldDB" id="A0A0G1DCT6"/>
<sequence>METDTRTTKITWQELLTLPVSDPAGQEITDQEITDPGNSKQVFNRRDSLKLLAVGIGQLILSSCNGNTGNSQTKNNTENSGEFSDVPRNYDNLRRTNKSNIKWLPIVVDKYWEIFISEGKNYGVDPGMTAIIALVESGFYRDALSNKDATSLMQVMPATKELMLKHLTNRGDPIPSDPIELNIKMATLLIRMLTDNYTGKIKSSLNEDRNLNSAEREEVLRKVIWDYHDGARNVSSNYMSAGAQVLVEYVLGMWSEKDKNDSIYFRKIWQAGKVYWIEKEADAQGIILYEESALSKAGKNKDNNTGGSGDESSTKKDEQETKSSEDGKQEAGNKSAEKTEESNPPVQPSGEMEISDEFEDGSRNLYLHRIGKRDLDIYIGDKKYMIEVIEDSDHINPLQLKISKDSNYKDGGGWEGDPQFTDSFEFTIDEGMKFSYRQKEGGGWAWFMVDK</sequence>
<dbReference type="STRING" id="1618443.UV73_C0015G0010"/>
<comment type="caution">
    <text evidence="3">The sequence shown here is derived from an EMBL/GenBank/DDBJ whole genome shotgun (WGS) entry which is preliminary data.</text>
</comment>
<evidence type="ECO:0000256" key="1">
    <source>
        <dbReference type="SAM" id="MobiDB-lite"/>
    </source>
</evidence>
<feature type="domain" description="Transglycosylase SLT" evidence="2">
    <location>
        <begin position="114"/>
        <end position="237"/>
    </location>
</feature>
<protein>
    <recommendedName>
        <fullName evidence="2">Transglycosylase SLT domain-containing protein</fullName>
    </recommendedName>
</protein>
<feature type="region of interest" description="Disordered" evidence="1">
    <location>
        <begin position="297"/>
        <end position="353"/>
    </location>
</feature>
<dbReference type="SUPFAM" id="SSF53955">
    <property type="entry name" value="Lysozyme-like"/>
    <property type="match status" value="1"/>
</dbReference>
<accession>A0A0G1DCT6</accession>
<name>A0A0G1DCT6_9BACT</name>
<proteinExistence type="predicted"/>
<reference evidence="3 4" key="1">
    <citation type="journal article" date="2015" name="Nature">
        <title>rRNA introns, odd ribosomes, and small enigmatic genomes across a large radiation of phyla.</title>
        <authorList>
            <person name="Brown C.T."/>
            <person name="Hug L.A."/>
            <person name="Thomas B.C."/>
            <person name="Sharon I."/>
            <person name="Castelle C.J."/>
            <person name="Singh A."/>
            <person name="Wilkins M.J."/>
            <person name="Williams K.H."/>
            <person name="Banfield J.F."/>
        </authorList>
    </citation>
    <scope>NUCLEOTIDE SEQUENCE [LARGE SCALE GENOMIC DNA]</scope>
</reference>
<evidence type="ECO:0000313" key="4">
    <source>
        <dbReference type="Proteomes" id="UP000034894"/>
    </source>
</evidence>
<dbReference type="InterPro" id="IPR008258">
    <property type="entry name" value="Transglycosylase_SLT_dom_1"/>
</dbReference>
<dbReference type="InterPro" id="IPR023346">
    <property type="entry name" value="Lysozyme-like_dom_sf"/>
</dbReference>
<evidence type="ECO:0000259" key="2">
    <source>
        <dbReference type="Pfam" id="PF01464"/>
    </source>
</evidence>
<feature type="compositionally biased region" description="Basic and acidic residues" evidence="1">
    <location>
        <begin position="312"/>
        <end position="341"/>
    </location>
</feature>
<dbReference type="EMBL" id="LCFP01000015">
    <property type="protein sequence ID" value="KKS95635.1"/>
    <property type="molecule type" value="Genomic_DNA"/>
</dbReference>
<dbReference type="Pfam" id="PF01464">
    <property type="entry name" value="SLT"/>
    <property type="match status" value="1"/>
</dbReference>
<dbReference type="Proteomes" id="UP000034894">
    <property type="component" value="Unassembled WGS sequence"/>
</dbReference>
<evidence type="ECO:0000313" key="3">
    <source>
        <dbReference type="EMBL" id="KKS95635.1"/>
    </source>
</evidence>